<feature type="signal peptide" evidence="2">
    <location>
        <begin position="1"/>
        <end position="19"/>
    </location>
</feature>
<feature type="region of interest" description="Disordered" evidence="1">
    <location>
        <begin position="274"/>
        <end position="304"/>
    </location>
</feature>
<keyword evidence="4" id="KW-1185">Reference proteome</keyword>
<sequence length="998" mass="106167">MMPINKSILLLLGANRIAAQSDGFVANPSPNNHILAEEYINNLDWQVKTISVRSDVPVQIQRYSDQTESFLEGQAPVSSNQVMVVVTSDCATTDTSLVPTIKFSADAGDINVLVGVSEEEGATMGFLESSYYEAFWSYVSGWCGAFSSSTTQATEVIPPETKAPTTTSTEATFITQDGSTETTPATAITGFPPGDQLMNYTACDFNCCSNNDCAVMIDEFTGSKSVGCCIEGKCEASINPFDGCAEPPIGPPADMLCGYDAWKKFEADGNCPSDTNVTSSTSSTTFTTTSSEVSTTSSSSTPDLIIDGNTTVDAICEPGECLDPNGTCAVEVQCFADPCDVPSSPCGADESCEANYCGGCNAVCFSSTPPTGNDTNLVDPTIPQDTTSVATSTSTGSTISATDSVSTPAPKPAVPETTVASSTIASSTSQGMNTTSTTAQTTDTIETKPPVSSPGTTSTSSTSAATTQAADTTTYPILASNAPSPASSMSYSPTLNSTSNATFGTTTAPTSWWDNNVARSENANSAIIYSSGFASGRSFAFRIATTLIVLLLVTIVIPGRDGGNLFGFGKVVVAAMAVSSLYSRSTKKGNIRRTAMDVPRVLQDTCTYNVEILIDSCSHPVEITAPSARAIDVVLEDFASENNADDKCQTDYSANLTFPVAETTFEMDLTVNNTLDKYEDFDWMCLRAIEGRPFIDASGKGLQAMPLVADSCLGIGSISWSGEVSLESATSYSINNSTIQYLALGEEWTQRALGEHSSIASFSAFSIALMTNRAPSNLVEDALNAGLDEVRHARTSFEIASKLIGRNVEPGALPESRHEFGQDLTALALGVAREGCVDETLSAFAAAIQVEDINNFFENDVSGSKYSNVDRETLVWIRDEMKTIAMEESNHSSLAWRTLQWACNVDSVACEVVQKEVFDESQLEKRFHQRAETAFIGRPEVLYLMKREWNKIYNAHKLLVEDALLGGSICTETVKDDGSTSLLSSVTENVLRGVVLYN</sequence>
<feature type="compositionally biased region" description="Low complexity" evidence="1">
    <location>
        <begin position="275"/>
        <end position="301"/>
    </location>
</feature>
<dbReference type="AlphaFoldDB" id="B5YN99"/>
<dbReference type="HOGENOM" id="CLU_346323_0_0_1"/>
<accession>B5YN99</accession>
<evidence type="ECO:0000313" key="3">
    <source>
        <dbReference type="EMBL" id="ACI64950.1"/>
    </source>
</evidence>
<reference evidence="3 4" key="1">
    <citation type="journal article" date="2004" name="Science">
        <title>The genome of the diatom Thalassiosira pseudonana: ecology, evolution, and metabolism.</title>
        <authorList>
            <person name="Armbrust E.V."/>
            <person name="Berges J.A."/>
            <person name="Bowler C."/>
            <person name="Green B.R."/>
            <person name="Martinez D."/>
            <person name="Putnam N.H."/>
            <person name="Zhou S."/>
            <person name="Allen A.E."/>
            <person name="Apt K.E."/>
            <person name="Bechner M."/>
            <person name="Brzezinski M.A."/>
            <person name="Chaal B.K."/>
            <person name="Chiovitti A."/>
            <person name="Davis A.K."/>
            <person name="Demarest M.S."/>
            <person name="Detter J.C."/>
            <person name="Glavina T."/>
            <person name="Goodstein D."/>
            <person name="Hadi M.Z."/>
            <person name="Hellsten U."/>
            <person name="Hildebrand M."/>
            <person name="Jenkins B.D."/>
            <person name="Jurka J."/>
            <person name="Kapitonov V.V."/>
            <person name="Kroger N."/>
            <person name="Lau W.W."/>
            <person name="Lane T.W."/>
            <person name="Larimer F.W."/>
            <person name="Lippmeier J.C."/>
            <person name="Lucas S."/>
            <person name="Medina M."/>
            <person name="Montsant A."/>
            <person name="Obornik M."/>
            <person name="Parker M.S."/>
            <person name="Palenik B."/>
            <person name="Pazour G.J."/>
            <person name="Richardson P.M."/>
            <person name="Rynearson T.A."/>
            <person name="Saito M.A."/>
            <person name="Schwartz D.C."/>
            <person name="Thamatrakoln K."/>
            <person name="Valentin K."/>
            <person name="Vardi A."/>
            <person name="Wilkerson F.P."/>
            <person name="Rokhsar D.S."/>
        </authorList>
    </citation>
    <scope>NUCLEOTIDE SEQUENCE [LARGE SCALE GENOMIC DNA]</scope>
    <source>
        <strain evidence="3 4">CCMP1335</strain>
    </source>
</reference>
<organism evidence="3 4">
    <name type="scientific">Thalassiosira pseudonana</name>
    <name type="common">Marine diatom</name>
    <name type="synonym">Cyclotella nana</name>
    <dbReference type="NCBI Taxonomy" id="35128"/>
    <lineage>
        <taxon>Eukaryota</taxon>
        <taxon>Sar</taxon>
        <taxon>Stramenopiles</taxon>
        <taxon>Ochrophyta</taxon>
        <taxon>Bacillariophyta</taxon>
        <taxon>Coscinodiscophyceae</taxon>
        <taxon>Thalassiosirophycidae</taxon>
        <taxon>Thalassiosirales</taxon>
        <taxon>Thalassiosiraceae</taxon>
        <taxon>Thalassiosira</taxon>
    </lineage>
</organism>
<feature type="compositionally biased region" description="Low complexity" evidence="1">
    <location>
        <begin position="456"/>
        <end position="479"/>
    </location>
</feature>
<reference evidence="3 4" key="2">
    <citation type="journal article" date="2008" name="Nature">
        <title>The Phaeodactylum genome reveals the evolutionary history of diatom genomes.</title>
        <authorList>
            <person name="Bowler C."/>
            <person name="Allen A.E."/>
            <person name="Badger J.H."/>
            <person name="Grimwood J."/>
            <person name="Jabbari K."/>
            <person name="Kuo A."/>
            <person name="Maheswari U."/>
            <person name="Martens C."/>
            <person name="Maumus F."/>
            <person name="Otillar R.P."/>
            <person name="Rayko E."/>
            <person name="Salamov A."/>
            <person name="Vandepoele K."/>
            <person name="Beszteri B."/>
            <person name="Gruber A."/>
            <person name="Heijde M."/>
            <person name="Katinka M."/>
            <person name="Mock T."/>
            <person name="Valentin K."/>
            <person name="Verret F."/>
            <person name="Berges J.A."/>
            <person name="Brownlee C."/>
            <person name="Cadoret J.P."/>
            <person name="Chiovitti A."/>
            <person name="Choi C.J."/>
            <person name="Coesel S."/>
            <person name="De Martino A."/>
            <person name="Detter J.C."/>
            <person name="Durkin C."/>
            <person name="Falciatore A."/>
            <person name="Fournet J."/>
            <person name="Haruta M."/>
            <person name="Huysman M.J."/>
            <person name="Jenkins B.D."/>
            <person name="Jiroutova K."/>
            <person name="Jorgensen R.E."/>
            <person name="Joubert Y."/>
            <person name="Kaplan A."/>
            <person name="Kroger N."/>
            <person name="Kroth P.G."/>
            <person name="La Roche J."/>
            <person name="Lindquist E."/>
            <person name="Lommer M."/>
            <person name="Martin-Jezequel V."/>
            <person name="Lopez P.J."/>
            <person name="Lucas S."/>
            <person name="Mangogna M."/>
            <person name="McGinnis K."/>
            <person name="Medlin L.K."/>
            <person name="Montsant A."/>
            <person name="Oudot-Le Secq M.P."/>
            <person name="Napoli C."/>
            <person name="Obornik M."/>
            <person name="Parker M.S."/>
            <person name="Petit J.L."/>
            <person name="Porcel B.M."/>
            <person name="Poulsen N."/>
            <person name="Robison M."/>
            <person name="Rychlewski L."/>
            <person name="Rynearson T.A."/>
            <person name="Schmutz J."/>
            <person name="Shapiro H."/>
            <person name="Siaut M."/>
            <person name="Stanley M."/>
            <person name="Sussman M.R."/>
            <person name="Taylor A.R."/>
            <person name="Vardi A."/>
            <person name="von Dassow P."/>
            <person name="Vyverman W."/>
            <person name="Willis A."/>
            <person name="Wyrwicz L.S."/>
            <person name="Rokhsar D.S."/>
            <person name="Weissenbach J."/>
            <person name="Armbrust E.V."/>
            <person name="Green B.R."/>
            <person name="Van de Peer Y."/>
            <person name="Grigoriev I.V."/>
        </authorList>
    </citation>
    <scope>NUCLEOTIDE SEQUENCE [LARGE SCALE GENOMIC DNA]</scope>
    <source>
        <strain evidence="3 4">CCMP1335</strain>
    </source>
</reference>
<feature type="chain" id="PRO_5002841406" evidence="2">
    <location>
        <begin position="20"/>
        <end position="998"/>
    </location>
</feature>
<feature type="compositionally biased region" description="Low complexity" evidence="1">
    <location>
        <begin position="386"/>
        <end position="404"/>
    </location>
</feature>
<dbReference type="Proteomes" id="UP000001449">
    <property type="component" value="Chromosome 7"/>
</dbReference>
<dbReference type="RefSeq" id="XP_002296233.1">
    <property type="nucleotide sequence ID" value="XM_002296197.1"/>
</dbReference>
<dbReference type="PaxDb" id="35128-Thaps23510"/>
<evidence type="ECO:0000313" key="4">
    <source>
        <dbReference type="Proteomes" id="UP000001449"/>
    </source>
</evidence>
<dbReference type="GeneID" id="7447091"/>
<dbReference type="PANTHER" id="PTHR38081:SF1">
    <property type="entry name" value="WAP DOMAIN-CONTAINING PROTEIN"/>
    <property type="match status" value="1"/>
</dbReference>
<dbReference type="eggNOG" id="ENOG502S7RN">
    <property type="taxonomic scope" value="Eukaryota"/>
</dbReference>
<dbReference type="PANTHER" id="PTHR38081">
    <property type="entry name" value="WAP DOMAIN-CONTAINING PROTEIN"/>
    <property type="match status" value="1"/>
</dbReference>
<dbReference type="EMBL" id="CP001160">
    <property type="protein sequence ID" value="ACI64950.1"/>
    <property type="molecule type" value="Genomic_DNA"/>
</dbReference>
<dbReference type="KEGG" id="tps:THAPS_23510"/>
<evidence type="ECO:0000256" key="1">
    <source>
        <dbReference type="SAM" id="MobiDB-lite"/>
    </source>
</evidence>
<feature type="compositionally biased region" description="Low complexity" evidence="1">
    <location>
        <begin position="417"/>
        <end position="444"/>
    </location>
</feature>
<evidence type="ECO:0000256" key="2">
    <source>
        <dbReference type="SAM" id="SignalP"/>
    </source>
</evidence>
<dbReference type="InParanoid" id="B5YN99"/>
<keyword evidence="2" id="KW-0732">Signal</keyword>
<feature type="region of interest" description="Disordered" evidence="1">
    <location>
        <begin position="382"/>
        <end position="479"/>
    </location>
</feature>
<gene>
    <name evidence="3" type="ORF">THAPS_23510</name>
</gene>
<name>B5YN99_THAPS</name>
<proteinExistence type="predicted"/>
<protein>
    <submittedName>
        <fullName evidence="3">Uncharacterized protein</fullName>
    </submittedName>
</protein>